<dbReference type="Pfam" id="PF18944">
    <property type="entry name" value="DUF5691"/>
    <property type="match status" value="1"/>
</dbReference>
<comment type="caution">
    <text evidence="1">The sequence shown here is derived from an EMBL/GenBank/DDBJ whole genome shotgun (WGS) entry which is preliminary data.</text>
</comment>
<sequence length="115" mass="12519">MDWINDLARQLMLGSERRAPVLPQVDGPVGAVLDALPAAGVELTTLRTIGVLQSYQRAGQQWPAQQLTMPATAAAETWAELDSAALLDGLQLALREGPRLLLEHILATLARMQRR</sequence>
<reference evidence="1 2" key="1">
    <citation type="submission" date="2018-02" db="EMBL/GenBank/DDBJ databases">
        <title>novel marine gammaproteobacteria from coastal saline agro ecosystem.</title>
        <authorList>
            <person name="Krishnan R."/>
            <person name="Ramesh Kumar N."/>
        </authorList>
    </citation>
    <scope>NUCLEOTIDE SEQUENCE [LARGE SCALE GENOMIC DNA]</scope>
    <source>
        <strain evidence="1 2">228</strain>
    </source>
</reference>
<evidence type="ECO:0000313" key="2">
    <source>
        <dbReference type="Proteomes" id="UP000238196"/>
    </source>
</evidence>
<gene>
    <name evidence="1" type="ORF">C4K68_10060</name>
</gene>
<proteinExistence type="predicted"/>
<protein>
    <submittedName>
        <fullName evidence="1">Uncharacterized protein</fullName>
    </submittedName>
</protein>
<name>A0A2S5KTE1_9PROT</name>
<organism evidence="1 2">
    <name type="scientific">Proteobacteria bacterium 228</name>
    <dbReference type="NCBI Taxonomy" id="2083153"/>
    <lineage>
        <taxon>Bacteria</taxon>
        <taxon>Pseudomonadati</taxon>
        <taxon>Pseudomonadota</taxon>
    </lineage>
</organism>
<dbReference type="EMBL" id="PRLP01000032">
    <property type="protein sequence ID" value="PPC77536.1"/>
    <property type="molecule type" value="Genomic_DNA"/>
</dbReference>
<dbReference type="Proteomes" id="UP000238196">
    <property type="component" value="Unassembled WGS sequence"/>
</dbReference>
<accession>A0A2S5KTE1</accession>
<feature type="non-terminal residue" evidence="1">
    <location>
        <position position="115"/>
    </location>
</feature>
<dbReference type="InterPro" id="IPR043746">
    <property type="entry name" value="DUF5691"/>
</dbReference>
<dbReference type="AlphaFoldDB" id="A0A2S5KTE1"/>
<evidence type="ECO:0000313" key="1">
    <source>
        <dbReference type="EMBL" id="PPC77536.1"/>
    </source>
</evidence>